<keyword evidence="2" id="KW-1185">Reference proteome</keyword>
<name>A0A2G9PHB3_AQUCT</name>
<organism evidence="1 2">
    <name type="scientific">Aquarana catesbeiana</name>
    <name type="common">American bullfrog</name>
    <name type="synonym">Rana catesbeiana</name>
    <dbReference type="NCBI Taxonomy" id="8400"/>
    <lineage>
        <taxon>Eukaryota</taxon>
        <taxon>Metazoa</taxon>
        <taxon>Chordata</taxon>
        <taxon>Craniata</taxon>
        <taxon>Vertebrata</taxon>
        <taxon>Euteleostomi</taxon>
        <taxon>Amphibia</taxon>
        <taxon>Batrachia</taxon>
        <taxon>Anura</taxon>
        <taxon>Neobatrachia</taxon>
        <taxon>Ranoidea</taxon>
        <taxon>Ranidae</taxon>
        <taxon>Aquarana</taxon>
    </lineage>
</organism>
<sequence length="132" mass="13983">MCRRYIGGADEKAGYSGGASDGFSVRRCAGRYSGGADEKGGTLVGQMSRVVQWQDKKAEGYSDGADEQGVTVVGQMSGGGKNLGQICRGFIGGAIEQGVTVVGQKSRVVQWWDRRAGWYSGGAAVQEVHWWG</sequence>
<evidence type="ECO:0000313" key="1">
    <source>
        <dbReference type="EMBL" id="PIO02706.1"/>
    </source>
</evidence>
<dbReference type="AlphaFoldDB" id="A0A2G9PHB3"/>
<evidence type="ECO:0000313" key="2">
    <source>
        <dbReference type="Proteomes" id="UP000228934"/>
    </source>
</evidence>
<dbReference type="Proteomes" id="UP000228934">
    <property type="component" value="Unassembled WGS sequence"/>
</dbReference>
<dbReference type="EMBL" id="KV922614">
    <property type="protein sequence ID" value="PIO02706.1"/>
    <property type="molecule type" value="Genomic_DNA"/>
</dbReference>
<gene>
    <name evidence="1" type="ORF">AB205_0168610</name>
</gene>
<reference evidence="2" key="1">
    <citation type="journal article" date="2017" name="Nat. Commun.">
        <title>The North American bullfrog draft genome provides insight into hormonal regulation of long noncoding RNA.</title>
        <authorList>
            <person name="Hammond S.A."/>
            <person name="Warren R.L."/>
            <person name="Vandervalk B.P."/>
            <person name="Kucuk E."/>
            <person name="Khan H."/>
            <person name="Gibb E.A."/>
            <person name="Pandoh P."/>
            <person name="Kirk H."/>
            <person name="Zhao Y."/>
            <person name="Jones M."/>
            <person name="Mungall A.J."/>
            <person name="Coope R."/>
            <person name="Pleasance S."/>
            <person name="Moore R.A."/>
            <person name="Holt R.A."/>
            <person name="Round J.M."/>
            <person name="Ohora S."/>
            <person name="Walle B.V."/>
            <person name="Veldhoen N."/>
            <person name="Helbing C.C."/>
            <person name="Birol I."/>
        </authorList>
    </citation>
    <scope>NUCLEOTIDE SEQUENCE [LARGE SCALE GENOMIC DNA]</scope>
</reference>
<feature type="non-terminal residue" evidence="1">
    <location>
        <position position="132"/>
    </location>
</feature>
<protein>
    <submittedName>
        <fullName evidence="1">Uncharacterized protein</fullName>
    </submittedName>
</protein>
<proteinExistence type="predicted"/>
<accession>A0A2G9PHB3</accession>